<dbReference type="AlphaFoldDB" id="A0A3P6RJF6"/>
<keyword evidence="2" id="KW-1185">Reference proteome</keyword>
<gene>
    <name evidence="1" type="ORF">DILT_LOCUS2002</name>
</gene>
<name>A0A3P6RJF6_DIBLA</name>
<accession>A0A3P6RJF6</accession>
<reference evidence="1 2" key="1">
    <citation type="submission" date="2018-11" db="EMBL/GenBank/DDBJ databases">
        <authorList>
            <consortium name="Pathogen Informatics"/>
        </authorList>
    </citation>
    <scope>NUCLEOTIDE SEQUENCE [LARGE SCALE GENOMIC DNA]</scope>
</reference>
<organism evidence="1 2">
    <name type="scientific">Dibothriocephalus latus</name>
    <name type="common">Fish tapeworm</name>
    <name type="synonym">Diphyllobothrium latum</name>
    <dbReference type="NCBI Taxonomy" id="60516"/>
    <lineage>
        <taxon>Eukaryota</taxon>
        <taxon>Metazoa</taxon>
        <taxon>Spiralia</taxon>
        <taxon>Lophotrochozoa</taxon>
        <taxon>Platyhelminthes</taxon>
        <taxon>Cestoda</taxon>
        <taxon>Eucestoda</taxon>
        <taxon>Diphyllobothriidea</taxon>
        <taxon>Diphyllobothriidae</taxon>
        <taxon>Dibothriocephalus</taxon>
    </lineage>
</organism>
<protein>
    <submittedName>
        <fullName evidence="1">Uncharacterized protein</fullName>
    </submittedName>
</protein>
<dbReference type="Proteomes" id="UP000281553">
    <property type="component" value="Unassembled WGS sequence"/>
</dbReference>
<proteinExistence type="predicted"/>
<evidence type="ECO:0000313" key="1">
    <source>
        <dbReference type="EMBL" id="VDK53985.1"/>
    </source>
</evidence>
<dbReference type="EMBL" id="UYRU01018837">
    <property type="protein sequence ID" value="VDK53985.1"/>
    <property type="molecule type" value="Genomic_DNA"/>
</dbReference>
<evidence type="ECO:0000313" key="2">
    <source>
        <dbReference type="Proteomes" id="UP000281553"/>
    </source>
</evidence>
<sequence>MSVAHATLPSVGASTPLARHVTARKIPVRPWRSPARVALQSFLMIVELLAHVRQSLRGLTAYENEQTVTLIRSMNRWGVERTKIP</sequence>